<gene>
    <name evidence="2" type="ORF">GCA01S_032_00560</name>
</gene>
<sequence length="181" mass="20346">MKVWSKFLICICLLFTFHLPVQAHNITIPKQAVNIKRVANLKDLVRGSTLIAYGWFDTSFQKQPLNKSVQGGQLVNFVQSFHVDKYLKGTGGKIINVLSTGIEPLPDPLHPLNKVYPGPMAEGRYVCFLKPVPGTKLYTIVGGWQGVYPVYEGKTISLKEEGFPELNQLTLRQFEAKIKSR</sequence>
<keyword evidence="1" id="KW-0732">Signal</keyword>
<reference evidence="2 3" key="1">
    <citation type="submission" date="2014-04" db="EMBL/GenBank/DDBJ databases">
        <title>Whole genome shotgun sequence of Geobacillus caldoxylosilyticus NBRC 107762.</title>
        <authorList>
            <person name="Hosoyama A."/>
            <person name="Hosoyama Y."/>
            <person name="Katano-Makiyama Y."/>
            <person name="Tsuchikane K."/>
            <person name="Ohji S."/>
            <person name="Ichikawa N."/>
            <person name="Yamazoe A."/>
            <person name="Fujita N."/>
        </authorList>
    </citation>
    <scope>NUCLEOTIDE SEQUENCE [LARGE SCALE GENOMIC DNA]</scope>
    <source>
        <strain evidence="2 3">NBRC 107762</strain>
    </source>
</reference>
<dbReference type="AlphaFoldDB" id="A0A023DFX8"/>
<organism evidence="2 3">
    <name type="scientific">Parageobacillus caldoxylosilyticus NBRC 107762</name>
    <dbReference type="NCBI Taxonomy" id="1220594"/>
    <lineage>
        <taxon>Bacteria</taxon>
        <taxon>Bacillati</taxon>
        <taxon>Bacillota</taxon>
        <taxon>Bacilli</taxon>
        <taxon>Bacillales</taxon>
        <taxon>Anoxybacillaceae</taxon>
        <taxon>Saccharococcus</taxon>
    </lineage>
</organism>
<protein>
    <submittedName>
        <fullName evidence="2">Uncharacterized protein</fullName>
    </submittedName>
</protein>
<accession>A0A023DFX8</accession>
<evidence type="ECO:0000313" key="2">
    <source>
        <dbReference type="EMBL" id="GAJ40138.1"/>
    </source>
</evidence>
<dbReference type="EMBL" id="BAWO01000032">
    <property type="protein sequence ID" value="GAJ40138.1"/>
    <property type="molecule type" value="Genomic_DNA"/>
</dbReference>
<feature type="chain" id="PRO_5001513327" evidence="1">
    <location>
        <begin position="24"/>
        <end position="181"/>
    </location>
</feature>
<evidence type="ECO:0000256" key="1">
    <source>
        <dbReference type="SAM" id="SignalP"/>
    </source>
</evidence>
<name>A0A023DFX8_9BACL</name>
<keyword evidence="3" id="KW-1185">Reference proteome</keyword>
<dbReference type="RefSeq" id="WP_042409674.1">
    <property type="nucleotide sequence ID" value="NZ_BAWO01000032.1"/>
</dbReference>
<dbReference type="Proteomes" id="UP000023561">
    <property type="component" value="Unassembled WGS sequence"/>
</dbReference>
<evidence type="ECO:0000313" key="3">
    <source>
        <dbReference type="Proteomes" id="UP000023561"/>
    </source>
</evidence>
<dbReference type="OrthoDB" id="2844905at2"/>
<feature type="signal peptide" evidence="1">
    <location>
        <begin position="1"/>
        <end position="23"/>
    </location>
</feature>
<dbReference type="GeneID" id="301191414"/>
<proteinExistence type="predicted"/>
<comment type="caution">
    <text evidence="2">The sequence shown here is derived from an EMBL/GenBank/DDBJ whole genome shotgun (WGS) entry which is preliminary data.</text>
</comment>